<name>A0A376B8L4_9ASCO</name>
<dbReference type="PROSITE" id="PS51820">
    <property type="entry name" value="PA14"/>
    <property type="match status" value="1"/>
</dbReference>
<dbReference type="GO" id="GO:0000128">
    <property type="term" value="P:flocculation"/>
    <property type="evidence" value="ECO:0007669"/>
    <property type="project" value="InterPro"/>
</dbReference>
<dbReference type="EMBL" id="UFAJ01000534">
    <property type="protein sequence ID" value="SSD61012.1"/>
    <property type="molecule type" value="Genomic_DNA"/>
</dbReference>
<organism evidence="2 3">
    <name type="scientific">Saccharomycodes ludwigii</name>
    <dbReference type="NCBI Taxonomy" id="36035"/>
    <lineage>
        <taxon>Eukaryota</taxon>
        <taxon>Fungi</taxon>
        <taxon>Dikarya</taxon>
        <taxon>Ascomycota</taxon>
        <taxon>Saccharomycotina</taxon>
        <taxon>Saccharomycetes</taxon>
        <taxon>Saccharomycodales</taxon>
        <taxon>Saccharomycodaceae</taxon>
        <taxon>Saccharomycodes</taxon>
    </lineage>
</organism>
<evidence type="ECO:0000313" key="3">
    <source>
        <dbReference type="Proteomes" id="UP000262825"/>
    </source>
</evidence>
<dbReference type="InterPro" id="IPR018871">
    <property type="entry name" value="GLEYA_adhesin_domain"/>
</dbReference>
<dbReference type="Proteomes" id="UP000262825">
    <property type="component" value="Unassembled WGS sequence"/>
</dbReference>
<protein>
    <recommendedName>
        <fullName evidence="1">PA14 domain-containing protein</fullName>
    </recommendedName>
</protein>
<feature type="domain" description="PA14" evidence="1">
    <location>
        <begin position="102"/>
        <end position="263"/>
    </location>
</feature>
<evidence type="ECO:0000313" key="2">
    <source>
        <dbReference type="EMBL" id="SSD61012.1"/>
    </source>
</evidence>
<dbReference type="InterPro" id="IPR011658">
    <property type="entry name" value="PA14_dom"/>
</dbReference>
<keyword evidence="3" id="KW-1185">Reference proteome</keyword>
<proteinExistence type="predicted"/>
<dbReference type="SMART" id="SM00758">
    <property type="entry name" value="PA14"/>
    <property type="match status" value="1"/>
</dbReference>
<sequence>MVLSSIFRQRGSKNLNLLSLVLVYLHFYISYFSPSSYVSAIGIATDGTVNGCNPDSSAISSRTSGFQVKFYNYNWLSYSISAITGTPDRTTYLEDSYIEGGYVDQGMFAQVNDATNLTYLFELPAGYVNIAVEGTLPSGFGYTEEFFLTNWAMVATGYFVPPVSGSYLIQLQYVDDLGIVSLGAGIAFDCCMESGTSISIETYQVYSLWTANGPSGTNQIQVDLIAGVYYPIRLFYVNTNNDGGLELGYTGPDGVYHNEWDDIVFNMADSSEVCDAPVVTTTVGWSQNITSTYTTTTVVTSKSSTITENIVIIETPDADVSSTTTQQWTGTYTTTYATSITTYVGADGFTTLSTLYYVETPAEISTTTNEWTGTYTSTYSTGVTTIVGSDGLPTTSTLIYIETPAEISTTTMEWTGTYTSTYSTGVTTIVGSDGFSTTSTLIYIETPEAKDTTTTYTPWTGTYTSTIGTSVTTSVGSDGIPTTSTIYTVETPEVEGTTTTYTPWTGTYTSTIGTSVTTSIGSDGIPTTSTIYTCYYQYWIRWYSNYLHYLHS</sequence>
<reference evidence="3" key="1">
    <citation type="submission" date="2018-06" db="EMBL/GenBank/DDBJ databases">
        <authorList>
            <person name="Guldener U."/>
        </authorList>
    </citation>
    <scope>NUCLEOTIDE SEQUENCE [LARGE SCALE GENOMIC DNA]</scope>
    <source>
        <strain evidence="3">UTAD17</strain>
    </source>
</reference>
<dbReference type="Pfam" id="PF00624">
    <property type="entry name" value="Flocculin"/>
    <property type="match status" value="5"/>
</dbReference>
<dbReference type="InterPro" id="IPR001389">
    <property type="entry name" value="Flocculin"/>
</dbReference>
<dbReference type="Gene3D" id="2.60.120.1560">
    <property type="match status" value="1"/>
</dbReference>
<gene>
    <name evidence="2" type="ORF">SCODWIG_02773</name>
</gene>
<dbReference type="VEuPathDB" id="FungiDB:SCODWIG_02773"/>
<accession>A0A376B8L4</accession>
<dbReference type="AlphaFoldDB" id="A0A376B8L4"/>
<evidence type="ECO:0000259" key="1">
    <source>
        <dbReference type="PROSITE" id="PS51820"/>
    </source>
</evidence>
<dbReference type="Pfam" id="PF10528">
    <property type="entry name" value="GLEYA"/>
    <property type="match status" value="1"/>
</dbReference>
<dbReference type="InterPro" id="IPR037524">
    <property type="entry name" value="PA14/GLEYA"/>
</dbReference>